<protein>
    <submittedName>
        <fullName evidence="2">Glycoside hydrolase family 1 protein</fullName>
    </submittedName>
</protein>
<organism evidence="2 3">
    <name type="scientific">Sphaerobolus stellatus (strain SS14)</name>
    <dbReference type="NCBI Taxonomy" id="990650"/>
    <lineage>
        <taxon>Eukaryota</taxon>
        <taxon>Fungi</taxon>
        <taxon>Dikarya</taxon>
        <taxon>Basidiomycota</taxon>
        <taxon>Agaricomycotina</taxon>
        <taxon>Agaricomycetes</taxon>
        <taxon>Phallomycetidae</taxon>
        <taxon>Geastrales</taxon>
        <taxon>Sphaerobolaceae</taxon>
        <taxon>Sphaerobolus</taxon>
    </lineage>
</organism>
<proteinExistence type="inferred from homology"/>
<evidence type="ECO:0000256" key="1">
    <source>
        <dbReference type="RuleBase" id="RU003690"/>
    </source>
</evidence>
<dbReference type="Proteomes" id="UP000054279">
    <property type="component" value="Unassembled WGS sequence"/>
</dbReference>
<dbReference type="GO" id="GO:0008422">
    <property type="term" value="F:beta-glucosidase activity"/>
    <property type="evidence" value="ECO:0007669"/>
    <property type="project" value="TreeGrafter"/>
</dbReference>
<keyword evidence="2" id="KW-0378">Hydrolase</keyword>
<dbReference type="OrthoDB" id="65569at2759"/>
<evidence type="ECO:0000313" key="2">
    <source>
        <dbReference type="EMBL" id="KIJ31559.1"/>
    </source>
</evidence>
<dbReference type="EMBL" id="KN837240">
    <property type="protein sequence ID" value="KIJ31559.1"/>
    <property type="molecule type" value="Genomic_DNA"/>
</dbReference>
<dbReference type="GO" id="GO:0005975">
    <property type="term" value="P:carbohydrate metabolic process"/>
    <property type="evidence" value="ECO:0007669"/>
    <property type="project" value="InterPro"/>
</dbReference>
<comment type="similarity">
    <text evidence="1">Belongs to the glycosyl hydrolase 1 family.</text>
</comment>
<evidence type="ECO:0000313" key="3">
    <source>
        <dbReference type="Proteomes" id="UP000054279"/>
    </source>
</evidence>
<name>A0A0C9UAJ5_SPHS4</name>
<dbReference type="HOGENOM" id="CLU_001859_1_3_1"/>
<reference evidence="2 3" key="1">
    <citation type="submission" date="2014-06" db="EMBL/GenBank/DDBJ databases">
        <title>Evolutionary Origins and Diversification of the Mycorrhizal Mutualists.</title>
        <authorList>
            <consortium name="DOE Joint Genome Institute"/>
            <consortium name="Mycorrhizal Genomics Consortium"/>
            <person name="Kohler A."/>
            <person name="Kuo A."/>
            <person name="Nagy L.G."/>
            <person name="Floudas D."/>
            <person name="Copeland A."/>
            <person name="Barry K.W."/>
            <person name="Cichocki N."/>
            <person name="Veneault-Fourrey C."/>
            <person name="LaButti K."/>
            <person name="Lindquist E.A."/>
            <person name="Lipzen A."/>
            <person name="Lundell T."/>
            <person name="Morin E."/>
            <person name="Murat C."/>
            <person name="Riley R."/>
            <person name="Ohm R."/>
            <person name="Sun H."/>
            <person name="Tunlid A."/>
            <person name="Henrissat B."/>
            <person name="Grigoriev I.V."/>
            <person name="Hibbett D.S."/>
            <person name="Martin F."/>
        </authorList>
    </citation>
    <scope>NUCLEOTIDE SEQUENCE [LARGE SCALE GENOMIC DNA]</scope>
    <source>
        <strain evidence="2 3">SS14</strain>
    </source>
</reference>
<dbReference type="AlphaFoldDB" id="A0A0C9UAJ5"/>
<sequence length="596" mass="66334">MAFVLARDRDVRDDVLPEIRKKVDASYYSAGPVLNDFCSAFSYSTFHFPTTPTVQFATPLPTPAPSSTYAPPFKQVSTLLDPNITYTTYSLDRAATKTQDGQYGQSAYASLWANYTYSVQPPFTTTVTPTPVSRGELALPPPLPLVPADANTTTNLKFPSDFILGVASSAWQIEGGLQLAGRGPSVEDVIGALPSNSNDSNVSGMFYYLYKQDILRLAEIGIPYLCFSIPWTRVVPFGVAGSPVNTEALDHYDDLINTALAHGITPIVTIVHYDIPVSVPYSDENFSNHYLYYAKQVMTRYGDRVPYWVTFNEPNLQPVNNALTNILVAHASLYDWYKKMLKGKGKITMKFANNLPIPLNSSSRADIAAALRYQDFSLGVMNNPLFLGKQIPESVLNTSKIPITALTNAQLSLIHGKVDFFSFDPYSAQFVTSPPGGVDACAADPSNPLWPTCVVLTNVAADGWLIGQASSVTYSFIDPQFVRSQLSYVWNTFRPSGVLIAEFGFPSYGDEDQILDVQRYDLLRTNYYQAYMTEVLKSIHLDEVNVIGTLSWCFLETNEFGTYDDHYGLQTVNRTSFERTYKRSAFDYVEFFHQHS</sequence>
<dbReference type="SUPFAM" id="SSF51445">
    <property type="entry name" value="(Trans)glycosidases"/>
    <property type="match status" value="1"/>
</dbReference>
<dbReference type="Gene3D" id="3.20.20.80">
    <property type="entry name" value="Glycosidases"/>
    <property type="match status" value="1"/>
</dbReference>
<dbReference type="PANTHER" id="PTHR10353:SF53">
    <property type="entry name" value="BETA-1,4-GLUCOSIDASE (EUROFUNG)"/>
    <property type="match status" value="1"/>
</dbReference>
<dbReference type="InterPro" id="IPR001360">
    <property type="entry name" value="Glyco_hydro_1"/>
</dbReference>
<dbReference type="Pfam" id="PF00232">
    <property type="entry name" value="Glyco_hydro_1"/>
    <property type="match status" value="1"/>
</dbReference>
<keyword evidence="3" id="KW-1185">Reference proteome</keyword>
<dbReference type="InterPro" id="IPR017853">
    <property type="entry name" value="GH"/>
</dbReference>
<gene>
    <name evidence="2" type="ORF">M422DRAFT_76619</name>
</gene>
<accession>A0A0C9UAJ5</accession>
<dbReference type="PANTHER" id="PTHR10353">
    <property type="entry name" value="GLYCOSYL HYDROLASE"/>
    <property type="match status" value="1"/>
</dbReference>